<dbReference type="AlphaFoldDB" id="A0A9Q1FGW6"/>
<evidence type="ECO:0000256" key="1">
    <source>
        <dbReference type="SAM" id="MobiDB-lite"/>
    </source>
</evidence>
<evidence type="ECO:0000313" key="2">
    <source>
        <dbReference type="EMBL" id="KAJ8358733.1"/>
    </source>
</evidence>
<dbReference type="InterPro" id="IPR012337">
    <property type="entry name" value="RNaseH-like_sf"/>
</dbReference>
<gene>
    <name evidence="2" type="ORF">SKAU_G00152580</name>
</gene>
<sequence length="325" mass="36000">MSVRHTADNLAEKLNQAVESWRLTGQVKACVHDNVRNIVLANNPTRVSWHSVPCFAHTLQLAVNDGFAAYLNRVVAAAGRLVKHFNHSTAATKALEAKQQQMQPPPHRLLQSCKTRWNSVCDMFGRLVEQRWAVSAVLSDRTVTRLPDARALELRDKYWQLMEDVAPVLAALKCATTVMSAETEMSIPNTYPITFSLINTHLMRVEGDSSKVAEFKSKVRPSLGERMKVESDDLISTPPMVATMLDPQHKHLGFLTPTRRIPGNSKLLELAVAEDVSSTTDEASRTASGDERGTQAGVAVQGAALQRRTTPPPAPMTWKKKWTAF</sequence>
<dbReference type="Proteomes" id="UP001152622">
    <property type="component" value="Chromosome 5"/>
</dbReference>
<protein>
    <submittedName>
        <fullName evidence="2">Uncharacterized protein</fullName>
    </submittedName>
</protein>
<dbReference type="EMBL" id="JAINUF010000005">
    <property type="protein sequence ID" value="KAJ8358733.1"/>
    <property type="molecule type" value="Genomic_DNA"/>
</dbReference>
<organism evidence="2 3">
    <name type="scientific">Synaphobranchus kaupii</name>
    <name type="common">Kaup's arrowtooth eel</name>
    <dbReference type="NCBI Taxonomy" id="118154"/>
    <lineage>
        <taxon>Eukaryota</taxon>
        <taxon>Metazoa</taxon>
        <taxon>Chordata</taxon>
        <taxon>Craniata</taxon>
        <taxon>Vertebrata</taxon>
        <taxon>Euteleostomi</taxon>
        <taxon>Actinopterygii</taxon>
        <taxon>Neopterygii</taxon>
        <taxon>Teleostei</taxon>
        <taxon>Anguilliformes</taxon>
        <taxon>Synaphobranchidae</taxon>
        <taxon>Synaphobranchus</taxon>
    </lineage>
</organism>
<feature type="compositionally biased region" description="Basic and acidic residues" evidence="1">
    <location>
        <begin position="282"/>
        <end position="293"/>
    </location>
</feature>
<reference evidence="2" key="1">
    <citation type="journal article" date="2023" name="Science">
        <title>Genome structures resolve the early diversification of teleost fishes.</title>
        <authorList>
            <person name="Parey E."/>
            <person name="Louis A."/>
            <person name="Montfort J."/>
            <person name="Bouchez O."/>
            <person name="Roques C."/>
            <person name="Iampietro C."/>
            <person name="Lluch J."/>
            <person name="Castinel A."/>
            <person name="Donnadieu C."/>
            <person name="Desvignes T."/>
            <person name="Floi Bucao C."/>
            <person name="Jouanno E."/>
            <person name="Wen M."/>
            <person name="Mejri S."/>
            <person name="Dirks R."/>
            <person name="Jansen H."/>
            <person name="Henkel C."/>
            <person name="Chen W.J."/>
            <person name="Zahm M."/>
            <person name="Cabau C."/>
            <person name="Klopp C."/>
            <person name="Thompson A.W."/>
            <person name="Robinson-Rechavi M."/>
            <person name="Braasch I."/>
            <person name="Lecointre G."/>
            <person name="Bobe J."/>
            <person name="Postlethwait J.H."/>
            <person name="Berthelot C."/>
            <person name="Roest Crollius H."/>
            <person name="Guiguen Y."/>
        </authorList>
    </citation>
    <scope>NUCLEOTIDE SEQUENCE</scope>
    <source>
        <strain evidence="2">WJC10195</strain>
    </source>
</reference>
<name>A0A9Q1FGW6_SYNKA</name>
<keyword evidence="3" id="KW-1185">Reference proteome</keyword>
<proteinExistence type="predicted"/>
<dbReference type="PANTHER" id="PTHR46481">
    <property type="entry name" value="ZINC FINGER BED DOMAIN-CONTAINING PROTEIN 4"/>
    <property type="match status" value="1"/>
</dbReference>
<feature type="region of interest" description="Disordered" evidence="1">
    <location>
        <begin position="275"/>
        <end position="325"/>
    </location>
</feature>
<comment type="caution">
    <text evidence="2">The sequence shown here is derived from an EMBL/GenBank/DDBJ whole genome shotgun (WGS) entry which is preliminary data.</text>
</comment>
<accession>A0A9Q1FGW6</accession>
<dbReference type="PANTHER" id="PTHR46481:SF4">
    <property type="entry name" value="ZINC FINGER BED DOMAIN-CONTAINING PROTEIN 4"/>
    <property type="match status" value="1"/>
</dbReference>
<dbReference type="SUPFAM" id="SSF53098">
    <property type="entry name" value="Ribonuclease H-like"/>
    <property type="match status" value="1"/>
</dbReference>
<dbReference type="InterPro" id="IPR052035">
    <property type="entry name" value="ZnF_BED_domain_contain"/>
</dbReference>
<feature type="compositionally biased region" description="Low complexity" evidence="1">
    <location>
        <begin position="295"/>
        <end position="304"/>
    </location>
</feature>
<evidence type="ECO:0000313" key="3">
    <source>
        <dbReference type="Proteomes" id="UP001152622"/>
    </source>
</evidence>
<dbReference type="OrthoDB" id="8853305at2759"/>